<dbReference type="InterPro" id="IPR001480">
    <property type="entry name" value="Bulb-type_lectin_dom"/>
</dbReference>
<keyword evidence="7" id="KW-1185">Reference proteome</keyword>
<organism evidence="6 7">
    <name type="scientific">Malus domestica</name>
    <name type="common">Apple</name>
    <name type="synonym">Pyrus malus</name>
    <dbReference type="NCBI Taxonomy" id="3750"/>
    <lineage>
        <taxon>Eukaryota</taxon>
        <taxon>Viridiplantae</taxon>
        <taxon>Streptophyta</taxon>
        <taxon>Embryophyta</taxon>
        <taxon>Tracheophyta</taxon>
        <taxon>Spermatophyta</taxon>
        <taxon>Magnoliopsida</taxon>
        <taxon>eudicotyledons</taxon>
        <taxon>Gunneridae</taxon>
        <taxon>Pentapetalae</taxon>
        <taxon>rosids</taxon>
        <taxon>fabids</taxon>
        <taxon>Rosales</taxon>
        <taxon>Rosaceae</taxon>
        <taxon>Amygdaloideae</taxon>
        <taxon>Maleae</taxon>
        <taxon>Malus</taxon>
    </lineage>
</organism>
<accession>A0A498K4L7</accession>
<dbReference type="PANTHER" id="PTHR32444">
    <property type="entry name" value="BULB-TYPE LECTIN DOMAIN-CONTAINING PROTEIN"/>
    <property type="match status" value="1"/>
</dbReference>
<comment type="subcellular location">
    <subcellularLocation>
        <location evidence="1">Nucleus</location>
        <location evidence="1">Nucleolus</location>
    </subcellularLocation>
</comment>
<dbReference type="Gene3D" id="3.30.1370.10">
    <property type="entry name" value="K Homology domain, type 1"/>
    <property type="match status" value="2"/>
</dbReference>
<gene>
    <name evidence="6" type="ORF">DVH24_003852</name>
</gene>
<evidence type="ECO:0000313" key="6">
    <source>
        <dbReference type="EMBL" id="RXI03200.1"/>
    </source>
</evidence>
<dbReference type="Proteomes" id="UP000290289">
    <property type="component" value="Chromosome 3"/>
</dbReference>
<sequence length="604" mass="68259">MDAHGERLQTQLNGLSHGVAGLRTSLSNLKDHLLVTATENQTFLKKTITNLLTGIEDCLSGYVEWYKTLPILPKFAKRLDGYDNQLKSSLEGQGINWKVDYQQVPRSMTVSTTSGDPHITNKACQILKLLAFTTVDPSLNCTLTAVGTSDGLEMLRTMVEGIFLHGVDLAQTVKIECKESNDTVEKSLAESSMWASFTVYYGEDRAKMVQDAWPMVKSFLQENGISCELSARNRSMKVSTTTEIKDRDRIVRARRLLELLGKTNVPPSLAIEIMNGRKQHILMKIGQQEGGLCSRFGIEKVGIEYSFPNLGLIFVDVVEYEDRLRRFRASIEEIIGLTGTNLYHYKDTVTLVGGAVGQSEDLEMARILVEGYIVHNVESDCVTKLKLMKSEKRKDREGEDALATCPRKKKTKTEDVSASWSEEHAHDEGSVLIFLQSPIDGSTGSQCLKYRYRWNIDRPSCPSRKQPDSCLACKFVETNLKPEPCPAAVGQWKPCPKVEKDTNSENYLLQSFDYPFDTLLLTMNLRWDMMTRLNRHLTAWKSPNDPSPGDFIWETKLLNHYEPCGKGFNEYLRSSPWNNLLFCGKPTKELPALNFTFVNREEDT</sequence>
<evidence type="ECO:0000256" key="3">
    <source>
        <dbReference type="ARBA" id="ARBA00023242"/>
    </source>
</evidence>
<keyword evidence="2" id="KW-0694">RNA-binding</keyword>
<name>A0A498K4L7_MALDO</name>
<dbReference type="InterPro" id="IPR036612">
    <property type="entry name" value="KH_dom_type_1_sf"/>
</dbReference>
<feature type="domain" description="KRR1 small subunit processome component first KH" evidence="5">
    <location>
        <begin position="196"/>
        <end position="271"/>
    </location>
</feature>
<dbReference type="InterPro" id="IPR041174">
    <property type="entry name" value="KRR1-like_KH1"/>
</dbReference>
<reference evidence="6 7" key="1">
    <citation type="submission" date="2018-10" db="EMBL/GenBank/DDBJ databases">
        <title>A high-quality apple genome assembly.</title>
        <authorList>
            <person name="Hu J."/>
        </authorList>
    </citation>
    <scope>NUCLEOTIDE SEQUENCE [LARGE SCALE GENOMIC DNA]</scope>
    <source>
        <strain evidence="7">cv. HFTH1</strain>
        <tissue evidence="6">Young leaf</tissue>
    </source>
</reference>
<dbReference type="GO" id="GO:0042254">
    <property type="term" value="P:ribosome biogenesis"/>
    <property type="evidence" value="ECO:0007669"/>
    <property type="project" value="UniProtKB-ARBA"/>
</dbReference>
<dbReference type="Pfam" id="PF01453">
    <property type="entry name" value="B_lectin"/>
    <property type="match status" value="1"/>
</dbReference>
<dbReference type="EMBL" id="RDQH01000329">
    <property type="protein sequence ID" value="RXI03200.1"/>
    <property type="molecule type" value="Genomic_DNA"/>
</dbReference>
<protein>
    <submittedName>
        <fullName evidence="6">Uncharacterized protein</fullName>
    </submittedName>
</protein>
<keyword evidence="3" id="KW-0539">Nucleus</keyword>
<dbReference type="GO" id="GO:0005730">
    <property type="term" value="C:nucleolus"/>
    <property type="evidence" value="ECO:0007669"/>
    <property type="project" value="UniProtKB-SubCell"/>
</dbReference>
<evidence type="ECO:0000313" key="7">
    <source>
        <dbReference type="Proteomes" id="UP000290289"/>
    </source>
</evidence>
<comment type="caution">
    <text evidence="6">The sequence shown here is derived from an EMBL/GenBank/DDBJ whole genome shotgun (WGS) entry which is preliminary data.</text>
</comment>
<dbReference type="Pfam" id="PF17903">
    <property type="entry name" value="KH_KRR1_1st"/>
    <property type="match status" value="1"/>
</dbReference>
<dbReference type="GO" id="GO:0003723">
    <property type="term" value="F:RNA binding"/>
    <property type="evidence" value="ECO:0007669"/>
    <property type="project" value="UniProtKB-KW"/>
</dbReference>
<evidence type="ECO:0000256" key="1">
    <source>
        <dbReference type="ARBA" id="ARBA00004604"/>
    </source>
</evidence>
<proteinExistence type="predicted"/>
<dbReference type="AlphaFoldDB" id="A0A498K4L7"/>
<dbReference type="PANTHER" id="PTHR32444:SF234">
    <property type="entry name" value="RECEPTOR-LIKE SERINE_THREONINE-PROTEIN KINASE"/>
    <property type="match status" value="1"/>
</dbReference>
<evidence type="ECO:0000259" key="4">
    <source>
        <dbReference type="Pfam" id="PF01453"/>
    </source>
</evidence>
<evidence type="ECO:0000256" key="2">
    <source>
        <dbReference type="ARBA" id="ARBA00022884"/>
    </source>
</evidence>
<feature type="domain" description="Bulb-type lectin" evidence="4">
    <location>
        <begin position="499"/>
        <end position="541"/>
    </location>
</feature>
<evidence type="ECO:0000259" key="5">
    <source>
        <dbReference type="Pfam" id="PF17903"/>
    </source>
</evidence>